<sequence>MATTARFTNNVGVINQGKDNTDRIRTNEYLTPDFAATIAIAPTKSYTLVKPGTLTGAVTFTAGVGTSTTAPYVGDTMTFILIPDGTTRVATFGTGFLPTGTLSVTTAKTANISFIFDGANWEETGRSVSA</sequence>
<organism evidence="1 2">
    <name type="scientific">Chitinophaga agrisoli</name>
    <dbReference type="NCBI Taxonomy" id="2607653"/>
    <lineage>
        <taxon>Bacteria</taxon>
        <taxon>Pseudomonadati</taxon>
        <taxon>Bacteroidota</taxon>
        <taxon>Chitinophagia</taxon>
        <taxon>Chitinophagales</taxon>
        <taxon>Chitinophagaceae</taxon>
        <taxon>Chitinophaga</taxon>
    </lineage>
</organism>
<accession>A0A5B2VUQ4</accession>
<dbReference type="Proteomes" id="UP000324611">
    <property type="component" value="Unassembled WGS sequence"/>
</dbReference>
<protein>
    <submittedName>
        <fullName evidence="1">Uncharacterized protein</fullName>
    </submittedName>
</protein>
<dbReference type="EMBL" id="VUOC01000002">
    <property type="protein sequence ID" value="KAA2242805.1"/>
    <property type="molecule type" value="Genomic_DNA"/>
</dbReference>
<reference evidence="1 2" key="1">
    <citation type="submission" date="2019-09" db="EMBL/GenBank/DDBJ databases">
        <title>Chitinophaga ginsengihumi sp. nov., isolated from soil of ginseng rhizosphere.</title>
        <authorList>
            <person name="Lee J."/>
        </authorList>
    </citation>
    <scope>NUCLEOTIDE SEQUENCE [LARGE SCALE GENOMIC DNA]</scope>
    <source>
        <strain evidence="1 2">BN140078</strain>
    </source>
</reference>
<proteinExistence type="predicted"/>
<dbReference type="RefSeq" id="WP_149837681.1">
    <property type="nucleotide sequence ID" value="NZ_VUOC01000002.1"/>
</dbReference>
<reference evidence="1 2" key="2">
    <citation type="submission" date="2019-09" db="EMBL/GenBank/DDBJ databases">
        <authorList>
            <person name="Jin C."/>
        </authorList>
    </citation>
    <scope>NUCLEOTIDE SEQUENCE [LARGE SCALE GENOMIC DNA]</scope>
    <source>
        <strain evidence="1 2">BN140078</strain>
    </source>
</reference>
<evidence type="ECO:0000313" key="2">
    <source>
        <dbReference type="Proteomes" id="UP000324611"/>
    </source>
</evidence>
<gene>
    <name evidence="1" type="ORF">F0L74_09765</name>
</gene>
<dbReference type="AlphaFoldDB" id="A0A5B2VUQ4"/>
<keyword evidence="2" id="KW-1185">Reference proteome</keyword>
<name>A0A5B2VUQ4_9BACT</name>
<comment type="caution">
    <text evidence="1">The sequence shown here is derived from an EMBL/GenBank/DDBJ whole genome shotgun (WGS) entry which is preliminary data.</text>
</comment>
<evidence type="ECO:0000313" key="1">
    <source>
        <dbReference type="EMBL" id="KAA2242805.1"/>
    </source>
</evidence>